<evidence type="ECO:0000313" key="3">
    <source>
        <dbReference type="Proteomes" id="UP000016930"/>
    </source>
</evidence>
<evidence type="ECO:0000256" key="1">
    <source>
        <dbReference type="ARBA" id="ARBA00023604"/>
    </source>
</evidence>
<evidence type="ECO:0000313" key="2">
    <source>
        <dbReference type="EMBL" id="EMD37753.1"/>
    </source>
</evidence>
<sequence>MLPCLLLAEQLPSEDVPCLLQRCFQIINLWRPISVPAYDWPLALCDYRSINYQGDLAPTALRYPDRDGETFGVKFSLFNSQEDGKTALLTPHTAFQDPTTPKDAPLRQSIEVRLLVFYY</sequence>
<dbReference type="Proteomes" id="UP000016930">
    <property type="component" value="Unassembled WGS sequence"/>
</dbReference>
<name>M2QL46_CERS8</name>
<dbReference type="EMBL" id="KB445796">
    <property type="protein sequence ID" value="EMD37753.1"/>
    <property type="molecule type" value="Genomic_DNA"/>
</dbReference>
<accession>M2QL46</accession>
<dbReference type="STRING" id="914234.M2QL46"/>
<dbReference type="InterPro" id="IPR044053">
    <property type="entry name" value="AsaB-like"/>
</dbReference>
<dbReference type="GO" id="GO:0016491">
    <property type="term" value="F:oxidoreductase activity"/>
    <property type="evidence" value="ECO:0007669"/>
    <property type="project" value="InterPro"/>
</dbReference>
<protein>
    <submittedName>
        <fullName evidence="2">Uncharacterized protein</fullName>
    </submittedName>
</protein>
<dbReference type="OrthoDB" id="412788at2759"/>
<gene>
    <name evidence="2" type="ORF">CERSUDRAFT_94749</name>
</gene>
<dbReference type="HOGENOM" id="CLU_042688_6_0_1"/>
<comment type="similarity">
    <text evidence="1">Belongs to the asaB hydroxylase/desaturase family.</text>
</comment>
<keyword evidence="3" id="KW-1185">Reference proteome</keyword>
<proteinExistence type="inferred from homology"/>
<reference evidence="2 3" key="1">
    <citation type="journal article" date="2012" name="Proc. Natl. Acad. Sci. U.S.A.">
        <title>Comparative genomics of Ceriporiopsis subvermispora and Phanerochaete chrysosporium provide insight into selective ligninolysis.</title>
        <authorList>
            <person name="Fernandez-Fueyo E."/>
            <person name="Ruiz-Duenas F.J."/>
            <person name="Ferreira P."/>
            <person name="Floudas D."/>
            <person name="Hibbett D.S."/>
            <person name="Canessa P."/>
            <person name="Larrondo L.F."/>
            <person name="James T.Y."/>
            <person name="Seelenfreund D."/>
            <person name="Lobos S."/>
            <person name="Polanco R."/>
            <person name="Tello M."/>
            <person name="Honda Y."/>
            <person name="Watanabe T."/>
            <person name="Watanabe T."/>
            <person name="Ryu J.S."/>
            <person name="Kubicek C.P."/>
            <person name="Schmoll M."/>
            <person name="Gaskell J."/>
            <person name="Hammel K.E."/>
            <person name="St John F.J."/>
            <person name="Vanden Wymelenberg A."/>
            <person name="Sabat G."/>
            <person name="Splinter BonDurant S."/>
            <person name="Syed K."/>
            <person name="Yadav J.S."/>
            <person name="Doddapaneni H."/>
            <person name="Subramanian V."/>
            <person name="Lavin J.L."/>
            <person name="Oguiza J.A."/>
            <person name="Perez G."/>
            <person name="Pisabarro A.G."/>
            <person name="Ramirez L."/>
            <person name="Santoyo F."/>
            <person name="Master E."/>
            <person name="Coutinho P.M."/>
            <person name="Henrissat B."/>
            <person name="Lombard V."/>
            <person name="Magnuson J.K."/>
            <person name="Kuees U."/>
            <person name="Hori C."/>
            <person name="Igarashi K."/>
            <person name="Samejima M."/>
            <person name="Held B.W."/>
            <person name="Barry K.W."/>
            <person name="LaButti K.M."/>
            <person name="Lapidus A."/>
            <person name="Lindquist E.A."/>
            <person name="Lucas S.M."/>
            <person name="Riley R."/>
            <person name="Salamov A.A."/>
            <person name="Hoffmeister D."/>
            <person name="Schwenk D."/>
            <person name="Hadar Y."/>
            <person name="Yarden O."/>
            <person name="de Vries R.P."/>
            <person name="Wiebenga A."/>
            <person name="Stenlid J."/>
            <person name="Eastwood D."/>
            <person name="Grigoriev I.V."/>
            <person name="Berka R.M."/>
            <person name="Blanchette R.A."/>
            <person name="Kersten P."/>
            <person name="Martinez A.T."/>
            <person name="Vicuna R."/>
            <person name="Cullen D."/>
        </authorList>
    </citation>
    <scope>NUCLEOTIDE SEQUENCE [LARGE SCALE GENOMIC DNA]</scope>
    <source>
        <strain evidence="2 3">B</strain>
    </source>
</reference>
<dbReference type="PANTHER" id="PTHR34598">
    <property type="entry name" value="BLL6449 PROTEIN"/>
    <property type="match status" value="1"/>
</dbReference>
<dbReference type="PANTHER" id="PTHR34598:SF3">
    <property type="entry name" value="OXIDOREDUCTASE AN1597"/>
    <property type="match status" value="1"/>
</dbReference>
<organism evidence="2 3">
    <name type="scientific">Ceriporiopsis subvermispora (strain B)</name>
    <name type="common">White-rot fungus</name>
    <name type="synonym">Gelatoporia subvermispora</name>
    <dbReference type="NCBI Taxonomy" id="914234"/>
    <lineage>
        <taxon>Eukaryota</taxon>
        <taxon>Fungi</taxon>
        <taxon>Dikarya</taxon>
        <taxon>Basidiomycota</taxon>
        <taxon>Agaricomycotina</taxon>
        <taxon>Agaricomycetes</taxon>
        <taxon>Polyporales</taxon>
        <taxon>Gelatoporiaceae</taxon>
        <taxon>Gelatoporia</taxon>
    </lineage>
</organism>
<dbReference type="AlphaFoldDB" id="M2QL46"/>